<keyword evidence="2 5" id="KW-0812">Transmembrane</keyword>
<dbReference type="InterPro" id="IPR003825">
    <property type="entry name" value="Colicin-V_CvpA"/>
</dbReference>
<evidence type="ECO:0000256" key="2">
    <source>
        <dbReference type="ARBA" id="ARBA00022692"/>
    </source>
</evidence>
<evidence type="ECO:0000256" key="5">
    <source>
        <dbReference type="SAM" id="Phobius"/>
    </source>
</evidence>
<dbReference type="EMBL" id="ABCJ01000001">
    <property type="protein sequence ID" value="EDM24162.1"/>
    <property type="molecule type" value="Genomic_DNA"/>
</dbReference>
<feature type="transmembrane region" description="Helical" evidence="5">
    <location>
        <begin position="31"/>
        <end position="52"/>
    </location>
</feature>
<dbReference type="Pfam" id="PF02674">
    <property type="entry name" value="Colicin_V"/>
    <property type="match status" value="1"/>
</dbReference>
<evidence type="ECO:0000313" key="6">
    <source>
        <dbReference type="EMBL" id="EDM24162.1"/>
    </source>
</evidence>
<protein>
    <submittedName>
        <fullName evidence="6">Colicin V production protein</fullName>
    </submittedName>
</protein>
<feature type="transmembrane region" description="Helical" evidence="5">
    <location>
        <begin position="103"/>
        <end position="125"/>
    </location>
</feature>
<comment type="caution">
    <text evidence="6">The sequence shown here is derived from an EMBL/GenBank/DDBJ whole genome shotgun (WGS) entry which is preliminary data.</text>
</comment>
<dbReference type="GO" id="GO:0016020">
    <property type="term" value="C:membrane"/>
    <property type="evidence" value="ECO:0007669"/>
    <property type="project" value="UniProtKB-SubCell"/>
</dbReference>
<reference evidence="6 7" key="1">
    <citation type="journal article" date="2011" name="Stand. Genomic Sci.">
        <title>Draft genome sequence of Caminibacter mediatlanticus strain TB-2, an epsilonproteobacterium isolated from a deep-sea hydrothermal vent.</title>
        <authorList>
            <person name="Giovannelli D."/>
            <person name="Ferriera S."/>
            <person name="Johnson J."/>
            <person name="Kravitz S."/>
            <person name="Perez-Rodriguez I."/>
            <person name="Ricci J."/>
            <person name="O'Brien C."/>
            <person name="Voordeckers J.W."/>
            <person name="Bini E."/>
            <person name="Vetriani C."/>
        </authorList>
    </citation>
    <scope>NUCLEOTIDE SEQUENCE [LARGE SCALE GENOMIC DNA]</scope>
    <source>
        <strain evidence="6 7">TB-2</strain>
    </source>
</reference>
<dbReference type="InterPro" id="IPR052719">
    <property type="entry name" value="CvpA-like"/>
</dbReference>
<feature type="transmembrane region" description="Helical" evidence="5">
    <location>
        <begin position="7"/>
        <end position="25"/>
    </location>
</feature>
<keyword evidence="3 5" id="KW-1133">Transmembrane helix</keyword>
<organism evidence="6 7">
    <name type="scientific">Caminibacter mediatlanticus TB-2</name>
    <dbReference type="NCBI Taxonomy" id="391592"/>
    <lineage>
        <taxon>Bacteria</taxon>
        <taxon>Pseudomonadati</taxon>
        <taxon>Campylobacterota</taxon>
        <taxon>Epsilonproteobacteria</taxon>
        <taxon>Nautiliales</taxon>
        <taxon>Nautiliaceae</taxon>
        <taxon>Caminibacter</taxon>
    </lineage>
</organism>
<proteinExistence type="predicted"/>
<evidence type="ECO:0000256" key="1">
    <source>
        <dbReference type="ARBA" id="ARBA00004141"/>
    </source>
</evidence>
<name>A0AAI9AIB7_9BACT</name>
<sequence length="178" mass="19992">MNIFDAVIIGITLILGIKGFFNGFIKEIAGLIGIIGGLFLASKFFHPVGIYINEHIFKINNQSAIDLVGFIVVFVGFWIVAIFIGFLFGKILKLSALGVFDRILGFIFSSMKFFILVAIILTLLYKVQFIRENIQKYVKNSVVFPLMINIGDKIINISPKELEKKVTNSFKNVKIPIN</sequence>
<accession>A0AAI9AIB7</accession>
<feature type="transmembrane region" description="Helical" evidence="5">
    <location>
        <begin position="64"/>
        <end position="88"/>
    </location>
</feature>
<keyword evidence="4 5" id="KW-0472">Membrane</keyword>
<dbReference type="PANTHER" id="PTHR36926:SF1">
    <property type="entry name" value="COLICIN V PRODUCTION PROTEIN"/>
    <property type="match status" value="1"/>
</dbReference>
<comment type="subcellular location">
    <subcellularLocation>
        <location evidence="1">Membrane</location>
        <topology evidence="1">Multi-pass membrane protein</topology>
    </subcellularLocation>
</comment>
<evidence type="ECO:0000256" key="4">
    <source>
        <dbReference type="ARBA" id="ARBA00023136"/>
    </source>
</evidence>
<dbReference type="AlphaFoldDB" id="A0AAI9AIB7"/>
<dbReference type="PANTHER" id="PTHR36926">
    <property type="entry name" value="COLICIN V PRODUCTION PROTEIN"/>
    <property type="match status" value="1"/>
</dbReference>
<dbReference type="RefSeq" id="WP_007472831.1">
    <property type="nucleotide sequence ID" value="NZ_ABCJ01000001.1"/>
</dbReference>
<evidence type="ECO:0000313" key="7">
    <source>
        <dbReference type="Proteomes" id="UP000003288"/>
    </source>
</evidence>
<evidence type="ECO:0000256" key="3">
    <source>
        <dbReference type="ARBA" id="ARBA00022989"/>
    </source>
</evidence>
<gene>
    <name evidence="6" type="ORF">CMTB2_01563</name>
</gene>
<dbReference type="GO" id="GO:0009403">
    <property type="term" value="P:toxin biosynthetic process"/>
    <property type="evidence" value="ECO:0007669"/>
    <property type="project" value="InterPro"/>
</dbReference>
<dbReference type="Proteomes" id="UP000003288">
    <property type="component" value="Unassembled WGS sequence"/>
</dbReference>